<protein>
    <recommendedName>
        <fullName evidence="4">Aminoglycoside phosphotransferase domain-containing protein</fullName>
    </recommendedName>
</protein>
<name>A0A1R2B6G4_9CILI</name>
<accession>A0A1R2B6G4</accession>
<dbReference type="PANTHER" id="PTHR22603">
    <property type="entry name" value="CHOLINE/ETHANOALAMINE KINASE"/>
    <property type="match status" value="1"/>
</dbReference>
<dbReference type="GO" id="GO:0004103">
    <property type="term" value="F:choline kinase activity"/>
    <property type="evidence" value="ECO:0007669"/>
    <property type="project" value="TreeGrafter"/>
</dbReference>
<dbReference type="Proteomes" id="UP000187209">
    <property type="component" value="Unassembled WGS sequence"/>
</dbReference>
<evidence type="ECO:0000256" key="1">
    <source>
        <dbReference type="ARBA" id="ARBA00038211"/>
    </source>
</evidence>
<dbReference type="SUPFAM" id="SSF56112">
    <property type="entry name" value="Protein kinase-like (PK-like)"/>
    <property type="match status" value="1"/>
</dbReference>
<keyword evidence="3" id="KW-1185">Reference proteome</keyword>
<dbReference type="Gene3D" id="3.30.200.20">
    <property type="entry name" value="Phosphorylase Kinase, domain 1"/>
    <property type="match status" value="1"/>
</dbReference>
<dbReference type="GO" id="GO:0004305">
    <property type="term" value="F:ethanolamine kinase activity"/>
    <property type="evidence" value="ECO:0007669"/>
    <property type="project" value="TreeGrafter"/>
</dbReference>
<reference evidence="2 3" key="1">
    <citation type="submission" date="2016-11" db="EMBL/GenBank/DDBJ databases">
        <title>The macronuclear genome of Stentor coeruleus: a giant cell with tiny introns.</title>
        <authorList>
            <person name="Slabodnick M."/>
            <person name="Ruby J.G."/>
            <person name="Reiff S.B."/>
            <person name="Swart E.C."/>
            <person name="Gosai S."/>
            <person name="Prabakaran S."/>
            <person name="Witkowska E."/>
            <person name="Larue G.E."/>
            <person name="Fisher S."/>
            <person name="Freeman R.M."/>
            <person name="Gunawardena J."/>
            <person name="Chu W."/>
            <person name="Stover N.A."/>
            <person name="Gregory B.D."/>
            <person name="Nowacki M."/>
            <person name="Derisi J."/>
            <person name="Roy S.W."/>
            <person name="Marshall W.F."/>
            <person name="Sood P."/>
        </authorList>
    </citation>
    <scope>NUCLEOTIDE SEQUENCE [LARGE SCALE GENOMIC DNA]</scope>
    <source>
        <strain evidence="2">WM001</strain>
    </source>
</reference>
<dbReference type="InterPro" id="IPR011009">
    <property type="entry name" value="Kinase-like_dom_sf"/>
</dbReference>
<proteinExistence type="inferred from homology"/>
<evidence type="ECO:0000313" key="2">
    <source>
        <dbReference type="EMBL" id="OMJ72347.1"/>
    </source>
</evidence>
<dbReference type="GO" id="GO:0005737">
    <property type="term" value="C:cytoplasm"/>
    <property type="evidence" value="ECO:0007669"/>
    <property type="project" value="TreeGrafter"/>
</dbReference>
<organism evidence="2 3">
    <name type="scientific">Stentor coeruleus</name>
    <dbReference type="NCBI Taxonomy" id="5963"/>
    <lineage>
        <taxon>Eukaryota</taxon>
        <taxon>Sar</taxon>
        <taxon>Alveolata</taxon>
        <taxon>Ciliophora</taxon>
        <taxon>Postciliodesmatophora</taxon>
        <taxon>Heterotrichea</taxon>
        <taxon>Heterotrichida</taxon>
        <taxon>Stentoridae</taxon>
        <taxon>Stentor</taxon>
    </lineage>
</organism>
<dbReference type="Pfam" id="PF01633">
    <property type="entry name" value="Choline_kinase"/>
    <property type="match status" value="1"/>
</dbReference>
<evidence type="ECO:0000313" key="3">
    <source>
        <dbReference type="Proteomes" id="UP000187209"/>
    </source>
</evidence>
<dbReference type="EMBL" id="MPUH01000909">
    <property type="protein sequence ID" value="OMJ72347.1"/>
    <property type="molecule type" value="Genomic_DNA"/>
</dbReference>
<evidence type="ECO:0008006" key="4">
    <source>
        <dbReference type="Google" id="ProtNLM"/>
    </source>
</evidence>
<comment type="similarity">
    <text evidence="1">Belongs to the choline/ethanolamine kinase family.</text>
</comment>
<dbReference type="AlphaFoldDB" id="A0A1R2B6G4"/>
<dbReference type="GO" id="GO:0006646">
    <property type="term" value="P:phosphatidylethanolamine biosynthetic process"/>
    <property type="evidence" value="ECO:0007669"/>
    <property type="project" value="TreeGrafter"/>
</dbReference>
<dbReference type="OrthoDB" id="3649325at2759"/>
<gene>
    <name evidence="2" type="ORF">SteCoe_29240</name>
</gene>
<dbReference type="Gene3D" id="3.90.1200.10">
    <property type="match status" value="1"/>
</dbReference>
<sequence>MEEINFVLPVVQKIEGSWNKVTEQNCILTRLVGNSSRVYSLSTSLPITPKRFIFRVFGSAETLDLNANSAIFRRLAENKVAPKIYVETHSYRIEEFLEGTRNLRREEFAHRPIAIKISEKLKEFHSLNLSDLLESSIPVCIRNALKWKKLAEARLDEITETNRFEELQRAKVALSPNFYDMYTDILPKESPIVLAHMDTSFLNILYREEKQEICLIDYDYTGYCYRGFDIAMLLQDIKYDYNYPVYPFYQYTPEVYPGDEVLAMYVKAYGEGVDMFIECKRCMIASHYLWAMWSFSLYDGDQKSMDMLGYGLLRFREFLEGYEEFKNQSIEGMRRQVANYFYD</sequence>
<comment type="caution">
    <text evidence="2">The sequence shown here is derived from an EMBL/GenBank/DDBJ whole genome shotgun (WGS) entry which is preliminary data.</text>
</comment>
<dbReference type="PANTHER" id="PTHR22603:SF93">
    <property type="entry name" value="RE24176P"/>
    <property type="match status" value="1"/>
</dbReference>